<sequence>MKKVPKRVNPTRVSSPSNIPNTAVAANVVALVTGTAREIGVSLRIEKKAAEADRLTRKGTEYCQTKRRLNQSMRVLTTGLLWNLLITYKRTSTHEGICGAPYEANGHHLLDISASHSAELGFCALMVAERSGKWYVDSLLIRLVKNYENEGTTYPNQQGMLSLLEFMEC</sequence>
<dbReference type="Gramene" id="KVH93882">
    <property type="protein sequence ID" value="KVH93882"/>
    <property type="gene ID" value="Ccrd_004055"/>
</dbReference>
<accession>A0A118JVW5</accession>
<dbReference type="Proteomes" id="UP000243975">
    <property type="component" value="Unassembled WGS sequence"/>
</dbReference>
<organism evidence="1 2">
    <name type="scientific">Cynara cardunculus var. scolymus</name>
    <name type="common">Globe artichoke</name>
    <name type="synonym">Cynara scolymus</name>
    <dbReference type="NCBI Taxonomy" id="59895"/>
    <lineage>
        <taxon>Eukaryota</taxon>
        <taxon>Viridiplantae</taxon>
        <taxon>Streptophyta</taxon>
        <taxon>Embryophyta</taxon>
        <taxon>Tracheophyta</taxon>
        <taxon>Spermatophyta</taxon>
        <taxon>Magnoliopsida</taxon>
        <taxon>eudicotyledons</taxon>
        <taxon>Gunneridae</taxon>
        <taxon>Pentapetalae</taxon>
        <taxon>asterids</taxon>
        <taxon>campanulids</taxon>
        <taxon>Asterales</taxon>
        <taxon>Asteraceae</taxon>
        <taxon>Carduoideae</taxon>
        <taxon>Cardueae</taxon>
        <taxon>Carduinae</taxon>
        <taxon>Cynara</taxon>
    </lineage>
</organism>
<keyword evidence="2" id="KW-1185">Reference proteome</keyword>
<name>A0A118JVW5_CYNCS</name>
<dbReference type="EMBL" id="LEKV01004587">
    <property type="protein sequence ID" value="KVH93882.1"/>
    <property type="molecule type" value="Genomic_DNA"/>
</dbReference>
<reference evidence="1 2" key="1">
    <citation type="journal article" date="2016" name="Sci. Rep.">
        <title>The genome sequence of the outbreeding globe artichoke constructed de novo incorporating a phase-aware low-pass sequencing strategy of F1 progeny.</title>
        <authorList>
            <person name="Scaglione D."/>
            <person name="Reyes-Chin-Wo S."/>
            <person name="Acquadro A."/>
            <person name="Froenicke L."/>
            <person name="Portis E."/>
            <person name="Beitel C."/>
            <person name="Tirone M."/>
            <person name="Mauro R."/>
            <person name="Lo Monaco A."/>
            <person name="Mauromicale G."/>
            <person name="Faccioli P."/>
            <person name="Cattivelli L."/>
            <person name="Rieseberg L."/>
            <person name="Michelmore R."/>
            <person name="Lanteri S."/>
        </authorList>
    </citation>
    <scope>NUCLEOTIDE SEQUENCE [LARGE SCALE GENOMIC DNA]</scope>
    <source>
        <strain evidence="1">2C</strain>
    </source>
</reference>
<protein>
    <submittedName>
        <fullName evidence="1">Uncharacterized protein</fullName>
    </submittedName>
</protein>
<proteinExistence type="predicted"/>
<comment type="caution">
    <text evidence="1">The sequence shown here is derived from an EMBL/GenBank/DDBJ whole genome shotgun (WGS) entry which is preliminary data.</text>
</comment>
<dbReference type="AlphaFoldDB" id="A0A118JVW5"/>
<evidence type="ECO:0000313" key="1">
    <source>
        <dbReference type="EMBL" id="KVH93882.1"/>
    </source>
</evidence>
<gene>
    <name evidence="1" type="ORF">Ccrd_004055</name>
</gene>
<evidence type="ECO:0000313" key="2">
    <source>
        <dbReference type="Proteomes" id="UP000243975"/>
    </source>
</evidence>